<evidence type="ECO:0000313" key="9">
    <source>
        <dbReference type="Proteomes" id="UP000469708"/>
    </source>
</evidence>
<evidence type="ECO:0000313" key="5">
    <source>
        <dbReference type="EMBL" id="PKD86577.1"/>
    </source>
</evidence>
<evidence type="ECO:0000313" key="4">
    <source>
        <dbReference type="EMBL" id="NEM89096.1"/>
    </source>
</evidence>
<protein>
    <submittedName>
        <fullName evidence="4">Uncharacterized protein</fullName>
    </submittedName>
</protein>
<sequence length="118" mass="13552">MIVKALETKYGQIYGRDALILTGTELNLYPFNFTIKASLSLSACKPAIKDAYDVSLEVFISKIEKLSIYKVDDYPFEQYTTSSFDLVEDIQRDGVQHIIISTYDHVFDIIGKYEIKYC</sequence>
<dbReference type="AlphaFoldDB" id="A0A0C2AKK6"/>
<dbReference type="EMBL" id="JAAGYI010000250">
    <property type="protein sequence ID" value="NEM89096.1"/>
    <property type="molecule type" value="Genomic_DNA"/>
</dbReference>
<reference evidence="3 10" key="3">
    <citation type="journal article" date="2019" name="Nat. Med.">
        <title>A library of human gut bacterial isolates paired with longitudinal multiomics data enables mechanistic microbiome research.</title>
        <authorList>
            <person name="Poyet M."/>
            <person name="Groussin M."/>
            <person name="Gibbons S.M."/>
            <person name="Avila-Pacheco J."/>
            <person name="Jiang X."/>
            <person name="Kearney S.M."/>
            <person name="Perrotta A.R."/>
            <person name="Berdy B."/>
            <person name="Zhao S."/>
            <person name="Lieberman T.D."/>
            <person name="Swanson P.K."/>
            <person name="Smith M."/>
            <person name="Roesemann S."/>
            <person name="Alexander J.E."/>
            <person name="Rich S.A."/>
            <person name="Livny J."/>
            <person name="Vlamakis H."/>
            <person name="Clish C."/>
            <person name="Bullock K."/>
            <person name="Deik A."/>
            <person name="Scott J."/>
            <person name="Pierce K.A."/>
            <person name="Xavier R.J."/>
            <person name="Alm E.J."/>
        </authorList>
    </citation>
    <scope>NUCLEOTIDE SEQUENCE [LARGE SCALE GENOMIC DNA]</scope>
    <source>
        <strain evidence="3 10">BIOML-A112</strain>
    </source>
</reference>
<dbReference type="EMBL" id="WXKQ01000021">
    <property type="protein sequence ID" value="NAG21581.1"/>
    <property type="molecule type" value="Genomic_DNA"/>
</dbReference>
<reference evidence="5 7" key="1">
    <citation type="submission" date="2017-12" db="EMBL/GenBank/DDBJ databases">
        <title>Rapid rising of carbapenem-resistant Enterobacteriaceae(CRE) and emergence of colistin resistance genemcr-1 in CRE in the hospital of Henan, China.</title>
        <authorList>
            <person name="Sun Q."/>
            <person name="Zhang R."/>
            <person name="Li Y."/>
            <person name="Shen Y."/>
            <person name="Zhang Y."/>
            <person name="Yang J."/>
            <person name="Shu L."/>
            <person name="Zhou H."/>
            <person name="Wang Y."/>
            <person name="Wang B."/>
            <person name="Shen Z."/>
        </authorList>
    </citation>
    <scope>NUCLEOTIDE SEQUENCE [LARGE SCALE GENOMIC DNA]</scope>
    <source>
        <strain evidence="5 7">3512</strain>
    </source>
</reference>
<dbReference type="Proteomes" id="UP000475070">
    <property type="component" value="Unassembled WGS sequence"/>
</dbReference>
<dbReference type="EMBL" id="UGCO01000001">
    <property type="protein sequence ID" value="STI76042.1"/>
    <property type="molecule type" value="Genomic_DNA"/>
</dbReference>
<dbReference type="EMBL" id="WTMY01000687">
    <property type="protein sequence ID" value="MWL49387.1"/>
    <property type="molecule type" value="Genomic_DNA"/>
</dbReference>
<dbReference type="RefSeq" id="WP_000635646.1">
    <property type="nucleotide sequence ID" value="NZ_AP021944.1"/>
</dbReference>
<evidence type="ECO:0000313" key="6">
    <source>
        <dbReference type="EMBL" id="STI76042.1"/>
    </source>
</evidence>
<reference evidence="6 8" key="2">
    <citation type="submission" date="2018-06" db="EMBL/GenBank/DDBJ databases">
        <authorList>
            <consortium name="Pathogen Informatics"/>
            <person name="Doyle S."/>
        </authorList>
    </citation>
    <scope>NUCLEOTIDE SEQUENCE [LARGE SCALE GENOMIC DNA]</scope>
    <source>
        <strain evidence="6 8">NCTC8985</strain>
    </source>
</reference>
<proteinExistence type="predicted"/>
<gene>
    <name evidence="5" type="ORF">CWS33_23200</name>
    <name evidence="4" type="ORF">G3V95_27395</name>
    <name evidence="1" type="ORF">GNZ05_24630</name>
    <name evidence="2" type="ORF">GQM04_28630</name>
    <name evidence="3" type="ORF">GUC01_21535</name>
    <name evidence="6" type="ORF">NCTC8985_01287</name>
</gene>
<accession>A0A0C2AKK6</accession>
<evidence type="ECO:0000313" key="3">
    <source>
        <dbReference type="EMBL" id="NAG21581.1"/>
    </source>
</evidence>
<evidence type="ECO:0000313" key="10">
    <source>
        <dbReference type="Proteomes" id="UP000475070"/>
    </source>
</evidence>
<reference evidence="4 9" key="6">
    <citation type="submission" date="2020-02" db="EMBL/GenBank/DDBJ databases">
        <authorList>
            <person name="Subbiah M."/>
            <person name="Call D."/>
        </authorList>
    </citation>
    <scope>NUCLEOTIDE SEQUENCE [LARGE SCALE GENOMIC DNA]</scope>
    <source>
        <strain evidence="4 9">8375wC2</strain>
    </source>
</reference>
<evidence type="ECO:0000313" key="12">
    <source>
        <dbReference type="Proteomes" id="UP000490727"/>
    </source>
</evidence>
<dbReference type="EMBL" id="PITP01000033">
    <property type="protein sequence ID" value="PKD86577.1"/>
    <property type="molecule type" value="Genomic_DNA"/>
</dbReference>
<evidence type="ECO:0000313" key="1">
    <source>
        <dbReference type="EMBL" id="MUM75320.1"/>
    </source>
</evidence>
<dbReference type="Proteomes" id="UP000469708">
    <property type="component" value="Unassembled WGS sequence"/>
</dbReference>
<organism evidence="4 9">
    <name type="scientific">Escherichia coli</name>
    <dbReference type="NCBI Taxonomy" id="562"/>
    <lineage>
        <taxon>Bacteria</taxon>
        <taxon>Pseudomonadati</taxon>
        <taxon>Pseudomonadota</taxon>
        <taxon>Gammaproteobacteria</taxon>
        <taxon>Enterobacterales</taxon>
        <taxon>Enterobacteriaceae</taxon>
        <taxon>Escherichia</taxon>
    </lineage>
</organism>
<evidence type="ECO:0000313" key="7">
    <source>
        <dbReference type="Proteomes" id="UP000233549"/>
    </source>
</evidence>
<dbReference type="Proteomes" id="UP000490727">
    <property type="component" value="Unassembled WGS sequence"/>
</dbReference>
<dbReference type="Proteomes" id="UP000254405">
    <property type="component" value="Unassembled WGS sequence"/>
</dbReference>
<evidence type="ECO:0000313" key="8">
    <source>
        <dbReference type="Proteomes" id="UP000254405"/>
    </source>
</evidence>
<evidence type="ECO:0000313" key="2">
    <source>
        <dbReference type="EMBL" id="MWL49387.1"/>
    </source>
</evidence>
<evidence type="ECO:0000313" key="11">
    <source>
        <dbReference type="Proteomes" id="UP000487258"/>
    </source>
</evidence>
<reference evidence="2 11" key="5">
    <citation type="submission" date="2019-12" db="EMBL/GenBank/DDBJ databases">
        <title>Enteriobacteria Tanzani isolates_10432.</title>
        <authorList>
            <person name="Subbiah M."/>
            <person name="Call D."/>
        </authorList>
    </citation>
    <scope>NUCLEOTIDE SEQUENCE [LARGE SCALE GENOMIC DNA]</scope>
    <source>
        <strain evidence="2 11">10432wF6</strain>
    </source>
</reference>
<name>A0A0C2AKK6_ECOLX</name>
<dbReference type="EMBL" id="WOET01000029">
    <property type="protein sequence ID" value="MUM75320.1"/>
    <property type="molecule type" value="Genomic_DNA"/>
</dbReference>
<dbReference type="Proteomes" id="UP000487258">
    <property type="component" value="Unassembled WGS sequence"/>
</dbReference>
<reference evidence="1 12" key="4">
    <citation type="submission" date="2019-11" db="EMBL/GenBank/DDBJ databases">
        <title>Whole genome sequence analysis of environmental Escherichia coli from the feces of straw-necked ibis (Threskiornis spinicollis) nesting on inland wetlands.</title>
        <authorList>
            <person name="Wyrsch E.R."/>
            <person name="Roy Chowdhury P."/>
            <person name="Wallis L."/>
            <person name="Cummins M.L."/>
            <person name="Zingali T."/>
            <person name="Brandis K.J."/>
            <person name="Djordjevic S.P."/>
        </authorList>
    </citation>
    <scope>NUCLEOTIDE SEQUENCE [LARGE SCALE GENOMIC DNA]</scope>
    <source>
        <strain evidence="1 12">IBS12</strain>
    </source>
</reference>
<dbReference type="Proteomes" id="UP000233549">
    <property type="component" value="Unassembled WGS sequence"/>
</dbReference>